<proteinExistence type="predicted"/>
<organism evidence="1 2">
    <name type="scientific">Araneus ventricosus</name>
    <name type="common">Orbweaver spider</name>
    <name type="synonym">Epeira ventricosa</name>
    <dbReference type="NCBI Taxonomy" id="182803"/>
    <lineage>
        <taxon>Eukaryota</taxon>
        <taxon>Metazoa</taxon>
        <taxon>Ecdysozoa</taxon>
        <taxon>Arthropoda</taxon>
        <taxon>Chelicerata</taxon>
        <taxon>Arachnida</taxon>
        <taxon>Araneae</taxon>
        <taxon>Araneomorphae</taxon>
        <taxon>Entelegynae</taxon>
        <taxon>Araneoidea</taxon>
        <taxon>Araneidae</taxon>
        <taxon>Araneus</taxon>
    </lineage>
</organism>
<dbReference type="AlphaFoldDB" id="A0A4Y2SRW3"/>
<protein>
    <submittedName>
        <fullName evidence="1">Uncharacterized protein</fullName>
    </submittedName>
</protein>
<keyword evidence="2" id="KW-1185">Reference proteome</keyword>
<reference evidence="1 2" key="1">
    <citation type="journal article" date="2019" name="Sci. Rep.">
        <title>Orb-weaving spider Araneus ventricosus genome elucidates the spidroin gene catalogue.</title>
        <authorList>
            <person name="Kono N."/>
            <person name="Nakamura H."/>
            <person name="Ohtoshi R."/>
            <person name="Moran D.A.P."/>
            <person name="Shinohara A."/>
            <person name="Yoshida Y."/>
            <person name="Fujiwara M."/>
            <person name="Mori M."/>
            <person name="Tomita M."/>
            <person name="Arakawa K."/>
        </authorList>
    </citation>
    <scope>NUCLEOTIDE SEQUENCE [LARGE SCALE GENOMIC DNA]</scope>
</reference>
<comment type="caution">
    <text evidence="1">The sequence shown here is derived from an EMBL/GenBank/DDBJ whole genome shotgun (WGS) entry which is preliminary data.</text>
</comment>
<dbReference type="EMBL" id="BGPR01022921">
    <property type="protein sequence ID" value="GBN89695.1"/>
    <property type="molecule type" value="Genomic_DNA"/>
</dbReference>
<gene>
    <name evidence="1" type="ORF">AVEN_232426_1</name>
</gene>
<name>A0A4Y2SRW3_ARAVE</name>
<dbReference type="Proteomes" id="UP000499080">
    <property type="component" value="Unassembled WGS sequence"/>
</dbReference>
<evidence type="ECO:0000313" key="2">
    <source>
        <dbReference type="Proteomes" id="UP000499080"/>
    </source>
</evidence>
<sequence length="86" mass="9631">MDDLTHESLPPSVCWAEVLHCSNHEPKSYSPNYMPASSEYRQGGFLRFCLVPSSEAAISLKTEMELNGGLKVVLRSFFSNVFILYG</sequence>
<evidence type="ECO:0000313" key="1">
    <source>
        <dbReference type="EMBL" id="GBN89695.1"/>
    </source>
</evidence>
<accession>A0A4Y2SRW3</accession>